<evidence type="ECO:0000256" key="8">
    <source>
        <dbReference type="ARBA" id="ARBA00022737"/>
    </source>
</evidence>
<dbReference type="RefSeq" id="WP_153353967.1">
    <property type="nucleotide sequence ID" value="NZ_WIXI01000041.1"/>
</dbReference>
<dbReference type="PANTHER" id="PTHR41523:SF7">
    <property type="entry name" value="HISTIDINE KINASE"/>
    <property type="match status" value="1"/>
</dbReference>
<dbReference type="SMART" id="SM00091">
    <property type="entry name" value="PAS"/>
    <property type="match status" value="1"/>
</dbReference>
<evidence type="ECO:0000259" key="13">
    <source>
        <dbReference type="PROSITE" id="PS50112"/>
    </source>
</evidence>
<dbReference type="InterPro" id="IPR029016">
    <property type="entry name" value="GAF-like_dom_sf"/>
</dbReference>
<keyword evidence="5" id="KW-0285">Flavoprotein</keyword>
<evidence type="ECO:0000256" key="9">
    <source>
        <dbReference type="ARBA" id="ARBA00022741"/>
    </source>
</evidence>
<feature type="domain" description="PAC" evidence="14">
    <location>
        <begin position="263"/>
        <end position="316"/>
    </location>
</feature>
<accession>A0A6A8A557</accession>
<dbReference type="EMBL" id="WIXI01000041">
    <property type="protein sequence ID" value="MQY46472.1"/>
    <property type="molecule type" value="Genomic_DNA"/>
</dbReference>
<keyword evidence="8" id="KW-0677">Repeat</keyword>
<protein>
    <recommendedName>
        <fullName evidence="3">Blue-light-activated histidine kinase</fullName>
        <ecNumber evidence="2">2.7.13.3</ecNumber>
    </recommendedName>
</protein>
<keyword evidence="4" id="KW-0597">Phosphoprotein</keyword>
<proteinExistence type="predicted"/>
<dbReference type="Gene3D" id="3.30.450.40">
    <property type="match status" value="1"/>
</dbReference>
<feature type="domain" description="PAS" evidence="13">
    <location>
        <begin position="190"/>
        <end position="260"/>
    </location>
</feature>
<evidence type="ECO:0000256" key="2">
    <source>
        <dbReference type="ARBA" id="ARBA00012438"/>
    </source>
</evidence>
<dbReference type="Pfam" id="PF07536">
    <property type="entry name" value="HWE_HK"/>
    <property type="match status" value="1"/>
</dbReference>
<sequence length="515" mass="55851">MLMPDVQPETVFAPRSSWSETERSEALHSFDVLDTPREADFDELARVASEICGAPIAVVNLVDTTRQFFKAEVGLGVRSTPLETAICAHALLEAEVMVIPDATKDPRLDCNPLVTEAPFLRAYAGALLKTEEGLPIGTICVLDYRVREFTDAQVSMLQFLARQTMAHLELRKTIAEQQKLLARAKSAEAEKAKFEMVVRQASDFIGMADAFGKVVFLNDAARALVGLEVTDTIPQNVQEFIAESDRAIFAQDVKPLIKAGQSCERELRLRNFKTGDLFPALYSMFPMKNSDGSIVGFGVVTKDLTSQKEEDERRKNVISEAAHRMKNTLAIVEAIVSQTLRNASSLEQGRESISKRVKALATAQDILTSAEGASADIISVLDNALLSHDPGGLRIKSSGPSQDLTAAQALGLSLAIHELATNAAKYGALSGEKGNVQIEWTVAEDGKFELTWVEEGGPVVIPPSKMGFGSKLIGKMVGPYFSGTVLHDFCPDGVHFRLMGKLPSYGASTETSATD</sequence>
<dbReference type="AlphaFoldDB" id="A0A6A8A557"/>
<dbReference type="InterPro" id="IPR000700">
    <property type="entry name" value="PAS-assoc_C"/>
</dbReference>
<keyword evidence="11" id="KW-0067">ATP-binding</keyword>
<dbReference type="PROSITE" id="PS50113">
    <property type="entry name" value="PAC"/>
    <property type="match status" value="1"/>
</dbReference>
<dbReference type="NCBIfam" id="TIGR00229">
    <property type="entry name" value="sensory_box"/>
    <property type="match status" value="1"/>
</dbReference>
<dbReference type="PROSITE" id="PS50112">
    <property type="entry name" value="PAS"/>
    <property type="match status" value="1"/>
</dbReference>
<dbReference type="EC" id="2.7.13.3" evidence="2"/>
<dbReference type="GO" id="GO:0005524">
    <property type="term" value="F:ATP binding"/>
    <property type="evidence" value="ECO:0007669"/>
    <property type="project" value="UniProtKB-KW"/>
</dbReference>
<evidence type="ECO:0000256" key="1">
    <source>
        <dbReference type="ARBA" id="ARBA00000085"/>
    </source>
</evidence>
<dbReference type="SMART" id="SM00911">
    <property type="entry name" value="HWE_HK"/>
    <property type="match status" value="1"/>
</dbReference>
<dbReference type="Gene3D" id="3.30.450.20">
    <property type="entry name" value="PAS domain"/>
    <property type="match status" value="1"/>
</dbReference>
<dbReference type="SUPFAM" id="SSF55785">
    <property type="entry name" value="PYP-like sensor domain (PAS domain)"/>
    <property type="match status" value="1"/>
</dbReference>
<dbReference type="Proteomes" id="UP000435138">
    <property type="component" value="Unassembled WGS sequence"/>
</dbReference>
<keyword evidence="9" id="KW-0547">Nucleotide-binding</keyword>
<evidence type="ECO:0000256" key="3">
    <source>
        <dbReference type="ARBA" id="ARBA00021740"/>
    </source>
</evidence>
<dbReference type="Gene3D" id="3.30.565.10">
    <property type="entry name" value="Histidine kinase-like ATPase, C-terminal domain"/>
    <property type="match status" value="1"/>
</dbReference>
<name>A0A6A8A557_9HYPH</name>
<dbReference type="PANTHER" id="PTHR41523">
    <property type="entry name" value="TWO-COMPONENT SYSTEM SENSOR PROTEIN"/>
    <property type="match status" value="1"/>
</dbReference>
<evidence type="ECO:0000259" key="14">
    <source>
        <dbReference type="PROSITE" id="PS50113"/>
    </source>
</evidence>
<dbReference type="Pfam" id="PF01590">
    <property type="entry name" value="GAF"/>
    <property type="match status" value="1"/>
</dbReference>
<dbReference type="GO" id="GO:0004673">
    <property type="term" value="F:protein histidine kinase activity"/>
    <property type="evidence" value="ECO:0007669"/>
    <property type="project" value="UniProtKB-EC"/>
</dbReference>
<evidence type="ECO:0000256" key="11">
    <source>
        <dbReference type="ARBA" id="ARBA00022840"/>
    </source>
</evidence>
<keyword evidence="16" id="KW-1185">Reference proteome</keyword>
<evidence type="ECO:0000256" key="10">
    <source>
        <dbReference type="ARBA" id="ARBA00022777"/>
    </source>
</evidence>
<evidence type="ECO:0000256" key="6">
    <source>
        <dbReference type="ARBA" id="ARBA00022643"/>
    </source>
</evidence>
<keyword evidence="6" id="KW-0288">FMN</keyword>
<dbReference type="InterPro" id="IPR003018">
    <property type="entry name" value="GAF"/>
</dbReference>
<reference evidence="15 16" key="1">
    <citation type="submission" date="2019-11" db="EMBL/GenBank/DDBJ databases">
        <title>Genome analysis of Rhizobacterium cereale a novel genus and species isolated from maize roots in North Spain.</title>
        <authorList>
            <person name="Menendez E."/>
            <person name="Flores-Felix J.D."/>
            <person name="Ramirez-Bahena M.-H."/>
            <person name="Igual J.M."/>
            <person name="Garcia-Fraile P."/>
            <person name="Peix A."/>
            <person name="Velazquez E."/>
        </authorList>
    </citation>
    <scope>NUCLEOTIDE SEQUENCE [LARGE SCALE GENOMIC DNA]</scope>
    <source>
        <strain evidence="15 16">RZME27</strain>
    </source>
</reference>
<evidence type="ECO:0000313" key="16">
    <source>
        <dbReference type="Proteomes" id="UP000435138"/>
    </source>
</evidence>
<comment type="catalytic activity">
    <reaction evidence="1">
        <text>ATP + protein L-histidine = ADP + protein N-phospho-L-histidine.</text>
        <dbReference type="EC" id="2.7.13.3"/>
    </reaction>
</comment>
<comment type="caution">
    <text evidence="15">The sequence shown here is derived from an EMBL/GenBank/DDBJ whole genome shotgun (WGS) entry which is preliminary data.</text>
</comment>
<dbReference type="Pfam" id="PF13426">
    <property type="entry name" value="PAS_9"/>
    <property type="match status" value="1"/>
</dbReference>
<organism evidence="15 16">
    <name type="scientific">Endobacterium cereale</name>
    <dbReference type="NCBI Taxonomy" id="2663029"/>
    <lineage>
        <taxon>Bacteria</taxon>
        <taxon>Pseudomonadati</taxon>
        <taxon>Pseudomonadota</taxon>
        <taxon>Alphaproteobacteria</taxon>
        <taxon>Hyphomicrobiales</taxon>
        <taxon>Rhizobiaceae</taxon>
        <taxon>Endobacterium</taxon>
    </lineage>
</organism>
<evidence type="ECO:0000313" key="15">
    <source>
        <dbReference type="EMBL" id="MQY46472.1"/>
    </source>
</evidence>
<dbReference type="CDD" id="cd00130">
    <property type="entry name" value="PAS"/>
    <property type="match status" value="1"/>
</dbReference>
<dbReference type="InterPro" id="IPR036890">
    <property type="entry name" value="HATPase_C_sf"/>
</dbReference>
<evidence type="ECO:0000256" key="5">
    <source>
        <dbReference type="ARBA" id="ARBA00022630"/>
    </source>
</evidence>
<evidence type="ECO:0000256" key="12">
    <source>
        <dbReference type="ARBA" id="ARBA00023026"/>
    </source>
</evidence>
<gene>
    <name evidence="15" type="ORF">GAO09_10485</name>
</gene>
<evidence type="ECO:0000256" key="7">
    <source>
        <dbReference type="ARBA" id="ARBA00022679"/>
    </source>
</evidence>
<keyword evidence="7" id="KW-0808">Transferase</keyword>
<dbReference type="SMART" id="SM00065">
    <property type="entry name" value="GAF"/>
    <property type="match status" value="1"/>
</dbReference>
<dbReference type="InterPro" id="IPR035965">
    <property type="entry name" value="PAS-like_dom_sf"/>
</dbReference>
<dbReference type="SUPFAM" id="SSF55781">
    <property type="entry name" value="GAF domain-like"/>
    <property type="match status" value="1"/>
</dbReference>
<keyword evidence="10" id="KW-0418">Kinase</keyword>
<evidence type="ECO:0000256" key="4">
    <source>
        <dbReference type="ARBA" id="ARBA00022553"/>
    </source>
</evidence>
<dbReference type="InterPro" id="IPR011102">
    <property type="entry name" value="Sig_transdc_His_kinase_HWE"/>
</dbReference>
<dbReference type="InterPro" id="IPR000014">
    <property type="entry name" value="PAS"/>
</dbReference>
<keyword evidence="12" id="KW-0843">Virulence</keyword>